<proteinExistence type="predicted"/>
<dbReference type="EMBL" id="GBXM01014203">
    <property type="protein sequence ID" value="JAH94374.1"/>
    <property type="molecule type" value="Transcribed_RNA"/>
</dbReference>
<sequence length="88" mass="9786">MRFREKRAVTHRSLEELTGALAVRTSRMFLIPVGLSAGPQRVRYIAPLSQRGSPGLRVREARATPVMAGSSRALRLLRSVTTREHAGY</sequence>
<reference evidence="1" key="2">
    <citation type="journal article" date="2015" name="Fish Shellfish Immunol.">
        <title>Early steps in the European eel (Anguilla anguilla)-Vibrio vulnificus interaction in the gills: Role of the RtxA13 toxin.</title>
        <authorList>
            <person name="Callol A."/>
            <person name="Pajuelo D."/>
            <person name="Ebbesson L."/>
            <person name="Teles M."/>
            <person name="MacKenzie S."/>
            <person name="Amaro C."/>
        </authorList>
    </citation>
    <scope>NUCLEOTIDE SEQUENCE</scope>
</reference>
<evidence type="ECO:0000313" key="1">
    <source>
        <dbReference type="EMBL" id="JAH94374.1"/>
    </source>
</evidence>
<reference evidence="1" key="1">
    <citation type="submission" date="2014-11" db="EMBL/GenBank/DDBJ databases">
        <authorList>
            <person name="Amaro Gonzalez C."/>
        </authorList>
    </citation>
    <scope>NUCLEOTIDE SEQUENCE</scope>
</reference>
<protein>
    <submittedName>
        <fullName evidence="1">Uncharacterized protein</fullName>
    </submittedName>
</protein>
<organism evidence="1">
    <name type="scientific">Anguilla anguilla</name>
    <name type="common">European freshwater eel</name>
    <name type="synonym">Muraena anguilla</name>
    <dbReference type="NCBI Taxonomy" id="7936"/>
    <lineage>
        <taxon>Eukaryota</taxon>
        <taxon>Metazoa</taxon>
        <taxon>Chordata</taxon>
        <taxon>Craniata</taxon>
        <taxon>Vertebrata</taxon>
        <taxon>Euteleostomi</taxon>
        <taxon>Actinopterygii</taxon>
        <taxon>Neopterygii</taxon>
        <taxon>Teleostei</taxon>
        <taxon>Anguilliformes</taxon>
        <taxon>Anguillidae</taxon>
        <taxon>Anguilla</taxon>
    </lineage>
</organism>
<accession>A0A0E9WVC4</accession>
<dbReference type="AlphaFoldDB" id="A0A0E9WVC4"/>
<name>A0A0E9WVC4_ANGAN</name>